<dbReference type="RefSeq" id="WP_229810993.1">
    <property type="nucleotide sequence ID" value="NZ_BMQJ01000002.1"/>
</dbReference>
<dbReference type="EMBL" id="BMQJ01000002">
    <property type="protein sequence ID" value="GGP84873.1"/>
    <property type="molecule type" value="Genomic_DNA"/>
</dbReference>
<evidence type="ECO:0000259" key="1">
    <source>
        <dbReference type="Pfam" id="PF12697"/>
    </source>
</evidence>
<dbReference type="InterPro" id="IPR000073">
    <property type="entry name" value="AB_hydrolase_1"/>
</dbReference>
<sequence length="278" mass="28655">MRRRASSGWDGREVIAVAGIPMHAAVLGPASAPEVVCVHGLGCSHRYFLPLARRLAPASRVVAVDLPGFGRTPGPREPLDVRGLSLALAGWLRATGRGGAPLVANSVGCQVVVDLAAHSPELAGPMALIGPTMDAGARSAWRQGVRLAANTVLERPLLVPVLARDYLVCGPRRYFATLAAALADPVEDKLGLVRVPAVVVRGARDLIVSRSWARRVAALLPRGELAEVPGAAHTLNYSAPAGVVRALRSSALAGVIPAAGASPVTGPGVRLGGTGVRR</sequence>
<dbReference type="SUPFAM" id="SSF53474">
    <property type="entry name" value="alpha/beta-Hydrolases"/>
    <property type="match status" value="1"/>
</dbReference>
<proteinExistence type="predicted"/>
<gene>
    <name evidence="2" type="ORF">GCM10010140_12610</name>
</gene>
<accession>A0ABQ2QM30</accession>
<reference evidence="3" key="1">
    <citation type="journal article" date="2019" name="Int. J. Syst. Evol. Microbiol.">
        <title>The Global Catalogue of Microorganisms (GCM) 10K type strain sequencing project: providing services to taxonomists for standard genome sequencing and annotation.</title>
        <authorList>
            <consortium name="The Broad Institute Genomics Platform"/>
            <consortium name="The Broad Institute Genome Sequencing Center for Infectious Disease"/>
            <person name="Wu L."/>
            <person name="Ma J."/>
        </authorList>
    </citation>
    <scope>NUCLEOTIDE SEQUENCE [LARGE SCALE GENOMIC DNA]</scope>
    <source>
        <strain evidence="3">JCM 3115</strain>
    </source>
</reference>
<organism evidence="2 3">
    <name type="scientific">Streptosporangium pseudovulgare</name>
    <dbReference type="NCBI Taxonomy" id="35765"/>
    <lineage>
        <taxon>Bacteria</taxon>
        <taxon>Bacillati</taxon>
        <taxon>Actinomycetota</taxon>
        <taxon>Actinomycetes</taxon>
        <taxon>Streptosporangiales</taxon>
        <taxon>Streptosporangiaceae</taxon>
        <taxon>Streptosporangium</taxon>
    </lineage>
</organism>
<dbReference type="Pfam" id="PF12697">
    <property type="entry name" value="Abhydrolase_6"/>
    <property type="match status" value="1"/>
</dbReference>
<evidence type="ECO:0000313" key="3">
    <source>
        <dbReference type="Proteomes" id="UP000611554"/>
    </source>
</evidence>
<dbReference type="PANTHER" id="PTHR43689">
    <property type="entry name" value="HYDROLASE"/>
    <property type="match status" value="1"/>
</dbReference>
<dbReference type="Gene3D" id="3.40.50.1820">
    <property type="entry name" value="alpha/beta hydrolase"/>
    <property type="match status" value="1"/>
</dbReference>
<dbReference type="Proteomes" id="UP000611554">
    <property type="component" value="Unassembled WGS sequence"/>
</dbReference>
<evidence type="ECO:0000313" key="2">
    <source>
        <dbReference type="EMBL" id="GGP84873.1"/>
    </source>
</evidence>
<keyword evidence="3" id="KW-1185">Reference proteome</keyword>
<dbReference type="PANTHER" id="PTHR43689:SF8">
    <property type="entry name" value="ALPHA_BETA-HYDROLASES SUPERFAMILY PROTEIN"/>
    <property type="match status" value="1"/>
</dbReference>
<dbReference type="InterPro" id="IPR029058">
    <property type="entry name" value="AB_hydrolase_fold"/>
</dbReference>
<protein>
    <recommendedName>
        <fullName evidence="1">AB hydrolase-1 domain-containing protein</fullName>
    </recommendedName>
</protein>
<name>A0ABQ2QM30_9ACTN</name>
<feature type="domain" description="AB hydrolase-1" evidence="1">
    <location>
        <begin position="35"/>
        <end position="246"/>
    </location>
</feature>
<dbReference type="PRINTS" id="PR00111">
    <property type="entry name" value="ABHYDROLASE"/>
</dbReference>
<comment type="caution">
    <text evidence="2">The sequence shown here is derived from an EMBL/GenBank/DDBJ whole genome shotgun (WGS) entry which is preliminary data.</text>
</comment>